<proteinExistence type="predicted"/>
<protein>
    <submittedName>
        <fullName evidence="1">Uncharacterized protein</fullName>
    </submittedName>
</protein>
<dbReference type="EMBL" id="BAAAVS010000008">
    <property type="protein sequence ID" value="GAA3026410.1"/>
    <property type="molecule type" value="Genomic_DNA"/>
</dbReference>
<name>A0ABP6KXM4_9ACTN</name>
<evidence type="ECO:0000313" key="2">
    <source>
        <dbReference type="Proteomes" id="UP001501035"/>
    </source>
</evidence>
<dbReference type="RefSeq" id="WP_344716314.1">
    <property type="nucleotide sequence ID" value="NZ_BAAAVS010000008.1"/>
</dbReference>
<evidence type="ECO:0000313" key="1">
    <source>
        <dbReference type="EMBL" id="GAA3026410.1"/>
    </source>
</evidence>
<reference evidence="2" key="1">
    <citation type="journal article" date="2019" name="Int. J. Syst. Evol. Microbiol.">
        <title>The Global Catalogue of Microorganisms (GCM) 10K type strain sequencing project: providing services to taxonomists for standard genome sequencing and annotation.</title>
        <authorList>
            <consortium name="The Broad Institute Genomics Platform"/>
            <consortium name="The Broad Institute Genome Sequencing Center for Infectious Disease"/>
            <person name="Wu L."/>
            <person name="Ma J."/>
        </authorList>
    </citation>
    <scope>NUCLEOTIDE SEQUENCE [LARGE SCALE GENOMIC DNA]</scope>
    <source>
        <strain evidence="2">JCM 14234</strain>
    </source>
</reference>
<gene>
    <name evidence="1" type="ORF">GCM10010528_05180</name>
</gene>
<dbReference type="Proteomes" id="UP001501035">
    <property type="component" value="Unassembled WGS sequence"/>
</dbReference>
<organism evidence="1 2">
    <name type="scientific">Gordonia defluvii</name>
    <dbReference type="NCBI Taxonomy" id="283718"/>
    <lineage>
        <taxon>Bacteria</taxon>
        <taxon>Bacillati</taxon>
        <taxon>Actinomycetota</taxon>
        <taxon>Actinomycetes</taxon>
        <taxon>Mycobacteriales</taxon>
        <taxon>Gordoniaceae</taxon>
        <taxon>Gordonia</taxon>
    </lineage>
</organism>
<sequence length="54" mass="6038">MVRQFARIGLAPAPLSAVIADAPEMEGRIISRRLASFRDAMTANLHEVRRRCSE</sequence>
<comment type="caution">
    <text evidence="1">The sequence shown here is derived from an EMBL/GenBank/DDBJ whole genome shotgun (WGS) entry which is preliminary data.</text>
</comment>
<accession>A0ABP6KXM4</accession>
<keyword evidence="2" id="KW-1185">Reference proteome</keyword>